<dbReference type="Gene3D" id="3.40.50.300">
    <property type="entry name" value="P-loop containing nucleotide triphosphate hydrolases"/>
    <property type="match status" value="1"/>
</dbReference>
<dbReference type="PANTHER" id="PTHR11566">
    <property type="entry name" value="DYNAMIN"/>
    <property type="match status" value="1"/>
</dbReference>
<proteinExistence type="predicted"/>
<dbReference type="AlphaFoldDB" id="A0AAW1T7L4"/>
<dbReference type="Proteomes" id="UP001485043">
    <property type="component" value="Unassembled WGS sequence"/>
</dbReference>
<reference evidence="1 2" key="1">
    <citation type="journal article" date="2024" name="Nat. Commun.">
        <title>Phylogenomics reveals the evolutionary origins of lichenization in chlorophyte algae.</title>
        <authorList>
            <person name="Puginier C."/>
            <person name="Libourel C."/>
            <person name="Otte J."/>
            <person name="Skaloud P."/>
            <person name="Haon M."/>
            <person name="Grisel S."/>
            <person name="Petersen M."/>
            <person name="Berrin J.G."/>
            <person name="Delaux P.M."/>
            <person name="Dal Grande F."/>
            <person name="Keller J."/>
        </authorList>
    </citation>
    <scope>NUCLEOTIDE SEQUENCE [LARGE SCALE GENOMIC DNA]</scope>
    <source>
        <strain evidence="1 2">SAG 2523</strain>
    </source>
</reference>
<comment type="caution">
    <text evidence="1">The sequence shown here is derived from an EMBL/GenBank/DDBJ whole genome shotgun (WGS) entry which is preliminary data.</text>
</comment>
<dbReference type="PANTHER" id="PTHR11566:SF78">
    <property type="entry name" value="DYNAMIN-LIKE PROTEIN ARC5"/>
    <property type="match status" value="1"/>
</dbReference>
<dbReference type="InterPro" id="IPR022812">
    <property type="entry name" value="Dynamin"/>
</dbReference>
<dbReference type="GO" id="GO:0005737">
    <property type="term" value="C:cytoplasm"/>
    <property type="evidence" value="ECO:0007669"/>
    <property type="project" value="TreeGrafter"/>
</dbReference>
<sequence>MTSIEFIDLPGIVAAPAQKQQQTEGLVNKYLDNKETLVLCVEEAPCSNIDGCQALGLVRKANKTHHTIVVLTKPDNLKPPEVKKRLIWRLLRNSGEITDNRQSDTDFAGCVAVINRSHHDKKTLLEAGNEEEHTFESQVLAQVPSMPQTISALPAAVQVNLGIRNLISQVEAMYRAFIIKDWRPKALQRLDPMIKAADTNLKKLGPLPQDLTAQLVMDEKHDEEWLSLEAA</sequence>
<evidence type="ECO:0000313" key="1">
    <source>
        <dbReference type="EMBL" id="KAK9865065.1"/>
    </source>
</evidence>
<evidence type="ECO:0000313" key="2">
    <source>
        <dbReference type="Proteomes" id="UP001485043"/>
    </source>
</evidence>
<keyword evidence="2" id="KW-1185">Reference proteome</keyword>
<accession>A0AAW1T7L4</accession>
<protein>
    <submittedName>
        <fullName evidence="1">Uncharacterized protein</fullName>
    </submittedName>
</protein>
<dbReference type="GO" id="GO:0003924">
    <property type="term" value="F:GTPase activity"/>
    <property type="evidence" value="ECO:0007669"/>
    <property type="project" value="TreeGrafter"/>
</dbReference>
<dbReference type="SUPFAM" id="SSF52540">
    <property type="entry name" value="P-loop containing nucleoside triphosphate hydrolases"/>
    <property type="match status" value="1"/>
</dbReference>
<dbReference type="InterPro" id="IPR027417">
    <property type="entry name" value="P-loop_NTPase"/>
</dbReference>
<dbReference type="GO" id="GO:0008017">
    <property type="term" value="F:microtubule binding"/>
    <property type="evidence" value="ECO:0007669"/>
    <property type="project" value="TreeGrafter"/>
</dbReference>
<dbReference type="EMBL" id="JALJOV010000286">
    <property type="protein sequence ID" value="KAK9865065.1"/>
    <property type="molecule type" value="Genomic_DNA"/>
</dbReference>
<gene>
    <name evidence="1" type="ORF">WJX84_002291</name>
</gene>
<name>A0AAW1T7L4_9CHLO</name>
<dbReference type="GO" id="GO:0005874">
    <property type="term" value="C:microtubule"/>
    <property type="evidence" value="ECO:0007669"/>
    <property type="project" value="TreeGrafter"/>
</dbReference>
<organism evidence="1 2">
    <name type="scientific">Apatococcus fuscideae</name>
    <dbReference type="NCBI Taxonomy" id="2026836"/>
    <lineage>
        <taxon>Eukaryota</taxon>
        <taxon>Viridiplantae</taxon>
        <taxon>Chlorophyta</taxon>
        <taxon>core chlorophytes</taxon>
        <taxon>Trebouxiophyceae</taxon>
        <taxon>Chlorellales</taxon>
        <taxon>Chlorellaceae</taxon>
        <taxon>Apatococcus</taxon>
    </lineage>
</organism>
<dbReference type="GO" id="GO:0016020">
    <property type="term" value="C:membrane"/>
    <property type="evidence" value="ECO:0007669"/>
    <property type="project" value="TreeGrafter"/>
</dbReference>